<evidence type="ECO:0000259" key="1">
    <source>
        <dbReference type="Pfam" id="PF13456"/>
    </source>
</evidence>
<reference evidence="2 3" key="1">
    <citation type="submission" date="2020-04" db="EMBL/GenBank/DDBJ databases">
        <title>Plant Genome Project.</title>
        <authorList>
            <person name="Zhang R.-G."/>
        </authorList>
    </citation>
    <scope>NUCLEOTIDE SEQUENCE [LARGE SCALE GENOMIC DNA]</scope>
    <source>
        <strain evidence="2">YNK0</strain>
        <tissue evidence="2">Leaf</tissue>
    </source>
</reference>
<evidence type="ECO:0000313" key="3">
    <source>
        <dbReference type="Proteomes" id="UP000655225"/>
    </source>
</evidence>
<name>A0A834ZW36_TETSI</name>
<dbReference type="OrthoDB" id="1494249at2759"/>
<feature type="domain" description="RNase H type-1" evidence="1">
    <location>
        <begin position="39"/>
        <end position="115"/>
    </location>
</feature>
<dbReference type="InterPro" id="IPR002156">
    <property type="entry name" value="RNaseH_domain"/>
</dbReference>
<gene>
    <name evidence="2" type="ORF">HHK36_002688</name>
</gene>
<dbReference type="PANTHER" id="PTHR47723:SF24">
    <property type="entry name" value="RNASE H TYPE-1 DOMAIN-CONTAINING PROTEIN"/>
    <property type="match status" value="1"/>
</dbReference>
<dbReference type="InterPro" id="IPR053151">
    <property type="entry name" value="RNase_H-like"/>
</dbReference>
<dbReference type="Gene3D" id="3.30.420.10">
    <property type="entry name" value="Ribonuclease H-like superfamily/Ribonuclease H"/>
    <property type="match status" value="1"/>
</dbReference>
<proteinExistence type="predicted"/>
<protein>
    <recommendedName>
        <fullName evidence="1">RNase H type-1 domain-containing protein</fullName>
    </recommendedName>
</protein>
<keyword evidence="3" id="KW-1185">Reference proteome</keyword>
<evidence type="ECO:0000313" key="2">
    <source>
        <dbReference type="EMBL" id="KAF8410166.1"/>
    </source>
</evidence>
<dbReference type="Pfam" id="PF13456">
    <property type="entry name" value="RVT_3"/>
    <property type="match status" value="1"/>
</dbReference>
<dbReference type="GO" id="GO:0004523">
    <property type="term" value="F:RNA-DNA hybrid ribonuclease activity"/>
    <property type="evidence" value="ECO:0007669"/>
    <property type="project" value="InterPro"/>
</dbReference>
<organism evidence="2 3">
    <name type="scientific">Tetracentron sinense</name>
    <name type="common">Spur-leaf</name>
    <dbReference type="NCBI Taxonomy" id="13715"/>
    <lineage>
        <taxon>Eukaryota</taxon>
        <taxon>Viridiplantae</taxon>
        <taxon>Streptophyta</taxon>
        <taxon>Embryophyta</taxon>
        <taxon>Tracheophyta</taxon>
        <taxon>Spermatophyta</taxon>
        <taxon>Magnoliopsida</taxon>
        <taxon>Trochodendrales</taxon>
        <taxon>Trochodendraceae</taxon>
        <taxon>Tetracentron</taxon>
    </lineage>
</organism>
<dbReference type="InterPro" id="IPR036397">
    <property type="entry name" value="RNaseH_sf"/>
</dbReference>
<comment type="caution">
    <text evidence="2">The sequence shown here is derived from an EMBL/GenBank/DDBJ whole genome shotgun (WGS) entry which is preliminary data.</text>
</comment>
<dbReference type="EMBL" id="JABCRI010000002">
    <property type="protein sequence ID" value="KAF8410166.1"/>
    <property type="molecule type" value="Genomic_DNA"/>
</dbReference>
<dbReference type="AlphaFoldDB" id="A0A834ZW36"/>
<accession>A0A834ZW36</accession>
<dbReference type="Proteomes" id="UP000655225">
    <property type="component" value="Unassembled WGS sequence"/>
</dbReference>
<dbReference type="GO" id="GO:0003676">
    <property type="term" value="F:nucleic acid binding"/>
    <property type="evidence" value="ECO:0007669"/>
    <property type="project" value="InterPro"/>
</dbReference>
<sequence>MLCFLTNASKGREQISSTAQQLVSVPSWRPSPNYFLNINVDGAWDPISNKSRADVIIRDHIGLTIYGHSFPIDATSARVGESKAMFIGLSITSSQGWRSFILEGDVSQIVDVVNTSLKVLDVIKFTEEHPGGDEVLIESAEGRNKGLRSYWHATEWQPKACCLNIRWEFSMASRSKRAILSTFLTRNPRAKR</sequence>
<dbReference type="PANTHER" id="PTHR47723">
    <property type="entry name" value="OS05G0353850 PROTEIN"/>
    <property type="match status" value="1"/>
</dbReference>